<evidence type="ECO:0000313" key="16">
    <source>
        <dbReference type="Proteomes" id="UP000823891"/>
    </source>
</evidence>
<keyword evidence="7" id="KW-0001">2Fe-2S</keyword>
<evidence type="ECO:0000313" key="15">
    <source>
        <dbReference type="EMBL" id="HJC23584.1"/>
    </source>
</evidence>
<comment type="cofactor">
    <cofactor evidence="1">
        <name>[3Fe-4S] cluster</name>
        <dbReference type="ChEBI" id="CHEBI:21137"/>
    </cofactor>
</comment>
<dbReference type="InterPro" id="IPR036010">
    <property type="entry name" value="2Fe-2S_ferredoxin-like_sf"/>
</dbReference>
<dbReference type="PANTHER" id="PTHR11921">
    <property type="entry name" value="SUCCINATE DEHYDROGENASE IRON-SULFUR PROTEIN"/>
    <property type="match status" value="1"/>
</dbReference>
<evidence type="ECO:0000256" key="13">
    <source>
        <dbReference type="ARBA" id="ARBA00034078"/>
    </source>
</evidence>
<dbReference type="GO" id="GO:0009055">
    <property type="term" value="F:electron transfer activity"/>
    <property type="evidence" value="ECO:0007669"/>
    <property type="project" value="InterPro"/>
</dbReference>
<evidence type="ECO:0000256" key="12">
    <source>
        <dbReference type="ARBA" id="ARBA00023291"/>
    </source>
</evidence>
<dbReference type="PROSITE" id="PS51379">
    <property type="entry name" value="4FE4S_FER_2"/>
    <property type="match status" value="1"/>
</dbReference>
<dbReference type="SUPFAM" id="SSF46548">
    <property type="entry name" value="alpha-helical ferredoxin"/>
    <property type="match status" value="1"/>
</dbReference>
<accession>A0A9D2NH14</accession>
<reference evidence="15" key="2">
    <citation type="submission" date="2021-04" db="EMBL/GenBank/DDBJ databases">
        <authorList>
            <person name="Gilroy R."/>
        </authorList>
    </citation>
    <scope>NUCLEOTIDE SEQUENCE</scope>
    <source>
        <strain evidence="15">USAMLcec2-132</strain>
    </source>
</reference>
<keyword evidence="5" id="KW-0004">4Fe-4S</keyword>
<evidence type="ECO:0000256" key="6">
    <source>
        <dbReference type="ARBA" id="ARBA00022532"/>
    </source>
</evidence>
<dbReference type="GO" id="GO:0051539">
    <property type="term" value="F:4 iron, 4 sulfur cluster binding"/>
    <property type="evidence" value="ECO:0007669"/>
    <property type="project" value="UniProtKB-KW"/>
</dbReference>
<organism evidence="15 16">
    <name type="scientific">Candidatus Eisenbergiella merdavium</name>
    <dbReference type="NCBI Taxonomy" id="2838551"/>
    <lineage>
        <taxon>Bacteria</taxon>
        <taxon>Bacillati</taxon>
        <taxon>Bacillota</taxon>
        <taxon>Clostridia</taxon>
        <taxon>Lachnospirales</taxon>
        <taxon>Lachnospiraceae</taxon>
        <taxon>Eisenbergiella</taxon>
    </lineage>
</organism>
<dbReference type="AlphaFoldDB" id="A0A9D2NH14"/>
<dbReference type="SUPFAM" id="SSF54292">
    <property type="entry name" value="2Fe-2S ferredoxin-like"/>
    <property type="match status" value="1"/>
</dbReference>
<dbReference type="InterPro" id="IPR050573">
    <property type="entry name" value="SDH/FRD_Iron-Sulfur"/>
</dbReference>
<evidence type="ECO:0000256" key="1">
    <source>
        <dbReference type="ARBA" id="ARBA00001927"/>
    </source>
</evidence>
<reference evidence="15" key="1">
    <citation type="journal article" date="2021" name="PeerJ">
        <title>Extensive microbial diversity within the chicken gut microbiome revealed by metagenomics and culture.</title>
        <authorList>
            <person name="Gilroy R."/>
            <person name="Ravi A."/>
            <person name="Getino M."/>
            <person name="Pursley I."/>
            <person name="Horton D.L."/>
            <person name="Alikhan N.F."/>
            <person name="Baker D."/>
            <person name="Gharbi K."/>
            <person name="Hall N."/>
            <person name="Watson M."/>
            <person name="Adriaenssens E.M."/>
            <person name="Foster-Nyarko E."/>
            <person name="Jarju S."/>
            <person name="Secka A."/>
            <person name="Antonio M."/>
            <person name="Oren A."/>
            <person name="Chaudhuri R.R."/>
            <person name="La Ragione R."/>
            <person name="Hildebrand F."/>
            <person name="Pallen M.J."/>
        </authorList>
    </citation>
    <scope>NUCLEOTIDE SEQUENCE</scope>
    <source>
        <strain evidence="15">USAMLcec2-132</strain>
    </source>
</reference>
<name>A0A9D2NH14_9FIRM</name>
<sequence>MLIKIKRQRDADSEPYWQSFACDADPEMTISALLDKLNYTDDLYDTEGKPAPRIRWECSCQQKMCGACAMVINGIPRLACATFLRDIKGGELTLEPLSKFPVIADLIVDRSIIEENLHRARAYLGEYKGIGEKSFPQLYSVAKCLKCGLCLEACPNYIRGENFFGALFANEMYLLSLQSADRGEELRKEYARHFAGGCSKVLSCVEVCPMGIDTLASMAKLNRPGRAGRR</sequence>
<dbReference type="Gene3D" id="3.10.20.30">
    <property type="match status" value="1"/>
</dbReference>
<dbReference type="Pfam" id="PF13085">
    <property type="entry name" value="Fer2_3"/>
    <property type="match status" value="1"/>
</dbReference>
<dbReference type="GO" id="GO:0022904">
    <property type="term" value="P:respiratory electron transport chain"/>
    <property type="evidence" value="ECO:0007669"/>
    <property type="project" value="TreeGrafter"/>
</dbReference>
<feature type="domain" description="4Fe-4S ferredoxin-type" evidence="14">
    <location>
        <begin position="134"/>
        <end position="163"/>
    </location>
</feature>
<gene>
    <name evidence="15" type="ORF">H9761_07770</name>
</gene>
<dbReference type="InterPro" id="IPR017896">
    <property type="entry name" value="4Fe4S_Fe-S-bd"/>
</dbReference>
<evidence type="ECO:0000256" key="7">
    <source>
        <dbReference type="ARBA" id="ARBA00022714"/>
    </source>
</evidence>
<comment type="cofactor">
    <cofactor evidence="13">
        <name>[2Fe-2S] cluster</name>
        <dbReference type="ChEBI" id="CHEBI:190135"/>
    </cofactor>
</comment>
<evidence type="ECO:0000256" key="3">
    <source>
        <dbReference type="ARBA" id="ARBA00009433"/>
    </source>
</evidence>
<evidence type="ECO:0000256" key="11">
    <source>
        <dbReference type="ARBA" id="ARBA00023014"/>
    </source>
</evidence>
<keyword evidence="12" id="KW-0003">3Fe-4S</keyword>
<proteinExistence type="inferred from homology"/>
<evidence type="ECO:0000259" key="14">
    <source>
        <dbReference type="PROSITE" id="PS51379"/>
    </source>
</evidence>
<dbReference type="GO" id="GO:0051537">
    <property type="term" value="F:2 iron, 2 sulfur cluster binding"/>
    <property type="evidence" value="ECO:0007669"/>
    <property type="project" value="UniProtKB-KW"/>
</dbReference>
<evidence type="ECO:0000256" key="8">
    <source>
        <dbReference type="ARBA" id="ARBA00022723"/>
    </source>
</evidence>
<protein>
    <recommendedName>
        <fullName evidence="4">succinate dehydrogenase</fullName>
        <ecNumber evidence="4">1.3.5.1</ecNumber>
    </recommendedName>
</protein>
<dbReference type="GO" id="GO:0051538">
    <property type="term" value="F:3 iron, 4 sulfur cluster binding"/>
    <property type="evidence" value="ECO:0007669"/>
    <property type="project" value="UniProtKB-KW"/>
</dbReference>
<dbReference type="NCBIfam" id="TIGR00384">
    <property type="entry name" value="dhsB"/>
    <property type="match status" value="1"/>
</dbReference>
<keyword evidence="11" id="KW-0411">Iron-sulfur</keyword>
<dbReference type="GO" id="GO:0008177">
    <property type="term" value="F:succinate dehydrogenase (quinone) activity"/>
    <property type="evidence" value="ECO:0007669"/>
    <property type="project" value="UniProtKB-EC"/>
</dbReference>
<comment type="similarity">
    <text evidence="3">Belongs to the succinate dehydrogenase/fumarate reductase iron-sulfur protein family.</text>
</comment>
<dbReference type="InterPro" id="IPR009051">
    <property type="entry name" value="Helical_ferredxn"/>
</dbReference>
<evidence type="ECO:0000256" key="4">
    <source>
        <dbReference type="ARBA" id="ARBA00012792"/>
    </source>
</evidence>
<dbReference type="InterPro" id="IPR025192">
    <property type="entry name" value="Succ_DH/fum_Rdtase_N"/>
</dbReference>
<keyword evidence="6" id="KW-0816">Tricarboxylic acid cycle</keyword>
<dbReference type="Gene3D" id="1.10.1060.10">
    <property type="entry name" value="Alpha-helical ferredoxin"/>
    <property type="match status" value="1"/>
</dbReference>
<evidence type="ECO:0000256" key="5">
    <source>
        <dbReference type="ARBA" id="ARBA00022485"/>
    </source>
</evidence>
<dbReference type="Proteomes" id="UP000823891">
    <property type="component" value="Unassembled WGS sequence"/>
</dbReference>
<dbReference type="GO" id="GO:0046872">
    <property type="term" value="F:metal ion binding"/>
    <property type="evidence" value="ECO:0007669"/>
    <property type="project" value="UniProtKB-KW"/>
</dbReference>
<dbReference type="EC" id="1.3.5.1" evidence="4"/>
<evidence type="ECO:0000256" key="10">
    <source>
        <dbReference type="ARBA" id="ARBA00023004"/>
    </source>
</evidence>
<dbReference type="PROSITE" id="PS00198">
    <property type="entry name" value="4FE4S_FER_1"/>
    <property type="match status" value="1"/>
</dbReference>
<dbReference type="InterPro" id="IPR012675">
    <property type="entry name" value="Beta-grasp_dom_sf"/>
</dbReference>
<comment type="caution">
    <text evidence="15">The sequence shown here is derived from an EMBL/GenBank/DDBJ whole genome shotgun (WGS) entry which is preliminary data.</text>
</comment>
<dbReference type="PANTHER" id="PTHR11921:SF29">
    <property type="entry name" value="SUCCINATE DEHYDROGENASE [UBIQUINONE] IRON-SULFUR SUBUNIT, MITOCHONDRIAL"/>
    <property type="match status" value="1"/>
</dbReference>
<dbReference type="Pfam" id="PF13183">
    <property type="entry name" value="Fer4_8"/>
    <property type="match status" value="1"/>
</dbReference>
<keyword evidence="8" id="KW-0479">Metal-binding</keyword>
<evidence type="ECO:0000256" key="2">
    <source>
        <dbReference type="ARBA" id="ARBA00001966"/>
    </source>
</evidence>
<dbReference type="EMBL" id="DWWS01000027">
    <property type="protein sequence ID" value="HJC23584.1"/>
    <property type="molecule type" value="Genomic_DNA"/>
</dbReference>
<dbReference type="InterPro" id="IPR017900">
    <property type="entry name" value="4Fe4S_Fe_S_CS"/>
</dbReference>
<dbReference type="GO" id="GO:0006099">
    <property type="term" value="P:tricarboxylic acid cycle"/>
    <property type="evidence" value="ECO:0007669"/>
    <property type="project" value="UniProtKB-KW"/>
</dbReference>
<evidence type="ECO:0000256" key="9">
    <source>
        <dbReference type="ARBA" id="ARBA00023002"/>
    </source>
</evidence>
<dbReference type="InterPro" id="IPR004489">
    <property type="entry name" value="Succ_DH/fum_Rdtase_Fe-S"/>
</dbReference>
<keyword evidence="10" id="KW-0408">Iron</keyword>
<comment type="cofactor">
    <cofactor evidence="2">
        <name>[4Fe-4S] cluster</name>
        <dbReference type="ChEBI" id="CHEBI:49883"/>
    </cofactor>
</comment>
<keyword evidence="9" id="KW-0560">Oxidoreductase</keyword>